<name>A0A3N2QYV6_9RHOB</name>
<dbReference type="AlphaFoldDB" id="A0A3N2QYV6"/>
<dbReference type="CDD" id="cd07185">
    <property type="entry name" value="OmpA_C-like"/>
    <property type="match status" value="1"/>
</dbReference>
<keyword evidence="6" id="KW-0732">Signal</keyword>
<keyword evidence="2 4" id="KW-0472">Membrane</keyword>
<dbReference type="InterPro" id="IPR006665">
    <property type="entry name" value="OmpA-like"/>
</dbReference>
<dbReference type="InterPro" id="IPR050330">
    <property type="entry name" value="Bact_OuterMem_StrucFunc"/>
</dbReference>
<evidence type="ECO:0000313" key="9">
    <source>
        <dbReference type="Proteomes" id="UP000268016"/>
    </source>
</evidence>
<dbReference type="PROSITE" id="PS51123">
    <property type="entry name" value="OMPA_2"/>
    <property type="match status" value="1"/>
</dbReference>
<evidence type="ECO:0000313" key="8">
    <source>
        <dbReference type="EMBL" id="ROU00266.1"/>
    </source>
</evidence>
<dbReference type="PANTHER" id="PTHR30329">
    <property type="entry name" value="STATOR ELEMENT OF FLAGELLAR MOTOR COMPLEX"/>
    <property type="match status" value="1"/>
</dbReference>
<evidence type="ECO:0000256" key="2">
    <source>
        <dbReference type="ARBA" id="ARBA00023136"/>
    </source>
</evidence>
<dbReference type="Proteomes" id="UP000268016">
    <property type="component" value="Unassembled WGS sequence"/>
</dbReference>
<evidence type="ECO:0000256" key="1">
    <source>
        <dbReference type="ARBA" id="ARBA00004442"/>
    </source>
</evidence>
<dbReference type="GO" id="GO:0009279">
    <property type="term" value="C:cell outer membrane"/>
    <property type="evidence" value="ECO:0007669"/>
    <property type="project" value="UniProtKB-SubCell"/>
</dbReference>
<evidence type="ECO:0000259" key="7">
    <source>
        <dbReference type="PROSITE" id="PS51123"/>
    </source>
</evidence>
<keyword evidence="3" id="KW-0998">Cell outer membrane</keyword>
<accession>A0A3N2QYV6</accession>
<feature type="region of interest" description="Disordered" evidence="5">
    <location>
        <begin position="22"/>
        <end position="42"/>
    </location>
</feature>
<dbReference type="InterPro" id="IPR036737">
    <property type="entry name" value="OmpA-like_sf"/>
</dbReference>
<dbReference type="Gene3D" id="3.30.1330.60">
    <property type="entry name" value="OmpA-like domain"/>
    <property type="match status" value="1"/>
</dbReference>
<dbReference type="SUPFAM" id="SSF103088">
    <property type="entry name" value="OmpA-like"/>
    <property type="match status" value="1"/>
</dbReference>
<evidence type="ECO:0000256" key="6">
    <source>
        <dbReference type="SAM" id="SignalP"/>
    </source>
</evidence>
<comment type="caution">
    <text evidence="8">The sequence shown here is derived from an EMBL/GenBank/DDBJ whole genome shotgun (WGS) entry which is preliminary data.</text>
</comment>
<dbReference type="PROSITE" id="PS01068">
    <property type="entry name" value="OMPA_1"/>
    <property type="match status" value="1"/>
</dbReference>
<dbReference type="InterPro" id="IPR006664">
    <property type="entry name" value="OMP_bac"/>
</dbReference>
<dbReference type="Pfam" id="PF00691">
    <property type="entry name" value="OmpA"/>
    <property type="match status" value="1"/>
</dbReference>
<organism evidence="8 9">
    <name type="scientific">Histidinibacterium lentulum</name>
    <dbReference type="NCBI Taxonomy" id="2480588"/>
    <lineage>
        <taxon>Bacteria</taxon>
        <taxon>Pseudomonadati</taxon>
        <taxon>Pseudomonadota</taxon>
        <taxon>Alphaproteobacteria</taxon>
        <taxon>Rhodobacterales</taxon>
        <taxon>Paracoccaceae</taxon>
        <taxon>Histidinibacterium</taxon>
    </lineage>
</organism>
<evidence type="ECO:0000256" key="4">
    <source>
        <dbReference type="PROSITE-ProRule" id="PRU00473"/>
    </source>
</evidence>
<protein>
    <submittedName>
        <fullName evidence="8">OmpA family protein</fullName>
    </submittedName>
</protein>
<dbReference type="PRINTS" id="PR01021">
    <property type="entry name" value="OMPADOMAIN"/>
</dbReference>
<sequence>MHMNALVPALVTSLALLAGPASAQDGPKDYSDGARGTVTLPQGDRSFADRVVSYTAGTGTISPSASDPRVALGPPDFSGDVNDGTFVSLGCDGTLVLQFEDNAIIDVDGPDHYVFEVGPNVEGTALAVSEDGTDWIDLGQISGGRAEIDLSGVAPADTSFRFVRLTDDGIESGTRYAGADIDAVAAIGSSLRFVLDGAVLFAVDSTELRAEALAALDDLAEEIAAARLDAFRVVGHTDSAGSDEYNNALSQARALAVRDYLSGLPVLSGVTIRAEGRGETEPVADNGTDDGRALNRRVEIIGY</sequence>
<feature type="domain" description="OmpA-like" evidence="7">
    <location>
        <begin position="188"/>
        <end position="303"/>
    </location>
</feature>
<reference evidence="8 9" key="1">
    <citation type="submission" date="2018-10" db="EMBL/GenBank/DDBJ databases">
        <title>Histidinibacterium lentulum gen. nov., sp. nov., a marine bacterium from the culture broth of Picochlorum sp. 122.</title>
        <authorList>
            <person name="Wang G."/>
        </authorList>
    </citation>
    <scope>NUCLEOTIDE SEQUENCE [LARGE SCALE GENOMIC DNA]</scope>
    <source>
        <strain evidence="8 9">B17</strain>
    </source>
</reference>
<evidence type="ECO:0000256" key="3">
    <source>
        <dbReference type="ARBA" id="ARBA00023237"/>
    </source>
</evidence>
<dbReference type="EMBL" id="RDRB01000006">
    <property type="protein sequence ID" value="ROU00266.1"/>
    <property type="molecule type" value="Genomic_DNA"/>
</dbReference>
<feature type="signal peptide" evidence="6">
    <location>
        <begin position="1"/>
        <end position="23"/>
    </location>
</feature>
<gene>
    <name evidence="8" type="ORF">EAT49_13515</name>
</gene>
<keyword evidence="9" id="KW-1185">Reference proteome</keyword>
<comment type="subcellular location">
    <subcellularLocation>
        <location evidence="1">Cell outer membrane</location>
    </subcellularLocation>
</comment>
<dbReference type="InterPro" id="IPR006690">
    <property type="entry name" value="OMPA-like_CS"/>
</dbReference>
<evidence type="ECO:0000256" key="5">
    <source>
        <dbReference type="SAM" id="MobiDB-lite"/>
    </source>
</evidence>
<proteinExistence type="predicted"/>
<dbReference type="RefSeq" id="WP_123642814.1">
    <property type="nucleotide sequence ID" value="NZ_ML119086.1"/>
</dbReference>
<dbReference type="OrthoDB" id="9782229at2"/>
<dbReference type="PANTHER" id="PTHR30329:SF21">
    <property type="entry name" value="LIPOPROTEIN YIAD-RELATED"/>
    <property type="match status" value="1"/>
</dbReference>
<feature type="chain" id="PRO_5018277889" evidence="6">
    <location>
        <begin position="24"/>
        <end position="303"/>
    </location>
</feature>